<evidence type="ECO:0000256" key="3">
    <source>
        <dbReference type="ARBA" id="ARBA00022968"/>
    </source>
</evidence>
<feature type="signal peptide" evidence="6">
    <location>
        <begin position="1"/>
        <end position="31"/>
    </location>
</feature>
<sequence length="209" mass="21636">MTGRWAGTRATRRTQAAASALLVVGLIAGLAACTSDPLADQYRSGDNKGFVAADGFAVDEIAAADRTEPVDFEGVLDNGGTTSSADYAGDVLVVNFWYAGCAPCRVEASELAAADAAFEGQDVAFLGVNLYDGAEASRAFAETYGVTYPSALATEDGSIKLAFAGESPLNAVPVTLVLDKEGRVAARLVGQIEDASILETIVRETLEES</sequence>
<evidence type="ECO:0000256" key="4">
    <source>
        <dbReference type="ARBA" id="ARBA00023157"/>
    </source>
</evidence>
<dbReference type="PROSITE" id="PS51257">
    <property type="entry name" value="PROKAR_LIPOPROTEIN"/>
    <property type="match status" value="1"/>
</dbReference>
<keyword evidence="2" id="KW-0201">Cytochrome c-type biogenesis</keyword>
<dbReference type="PANTHER" id="PTHR42852">
    <property type="entry name" value="THIOL:DISULFIDE INTERCHANGE PROTEIN DSBE"/>
    <property type="match status" value="1"/>
</dbReference>
<dbReference type="InterPro" id="IPR000866">
    <property type="entry name" value="AhpC/TSA"/>
</dbReference>
<keyword evidence="5" id="KW-0676">Redox-active center</keyword>
<keyword evidence="6" id="KW-0732">Signal</keyword>
<gene>
    <name evidence="8" type="ORF">GCM10025760_12150</name>
</gene>
<comment type="caution">
    <text evidence="8">The sequence shown here is derived from an EMBL/GenBank/DDBJ whole genome shotgun (WGS) entry which is preliminary data.</text>
</comment>
<dbReference type="Proteomes" id="UP001501407">
    <property type="component" value="Unassembled WGS sequence"/>
</dbReference>
<feature type="chain" id="PRO_5045511792" evidence="6">
    <location>
        <begin position="32"/>
        <end position="209"/>
    </location>
</feature>
<evidence type="ECO:0000256" key="2">
    <source>
        <dbReference type="ARBA" id="ARBA00022748"/>
    </source>
</evidence>
<dbReference type="InterPro" id="IPR050553">
    <property type="entry name" value="Thioredoxin_ResA/DsbE_sf"/>
</dbReference>
<dbReference type="Gene3D" id="3.40.30.10">
    <property type="entry name" value="Glutaredoxin"/>
    <property type="match status" value="1"/>
</dbReference>
<evidence type="ECO:0000259" key="7">
    <source>
        <dbReference type="PROSITE" id="PS51352"/>
    </source>
</evidence>
<keyword evidence="3" id="KW-0735">Signal-anchor</keyword>
<evidence type="ECO:0000313" key="9">
    <source>
        <dbReference type="Proteomes" id="UP001501407"/>
    </source>
</evidence>
<evidence type="ECO:0000256" key="5">
    <source>
        <dbReference type="ARBA" id="ARBA00023284"/>
    </source>
</evidence>
<evidence type="ECO:0000313" key="8">
    <source>
        <dbReference type="EMBL" id="GAA5088964.1"/>
    </source>
</evidence>
<dbReference type="RefSeq" id="WP_194413027.1">
    <property type="nucleotide sequence ID" value="NZ_BAABKZ010000001.1"/>
</dbReference>
<dbReference type="PROSITE" id="PS51352">
    <property type="entry name" value="THIOREDOXIN_2"/>
    <property type="match status" value="1"/>
</dbReference>
<evidence type="ECO:0000256" key="1">
    <source>
        <dbReference type="ARBA" id="ARBA00004196"/>
    </source>
</evidence>
<protein>
    <submittedName>
        <fullName evidence="8">TlpA disulfide reductase family protein</fullName>
    </submittedName>
</protein>
<dbReference type="SUPFAM" id="SSF52833">
    <property type="entry name" value="Thioredoxin-like"/>
    <property type="match status" value="1"/>
</dbReference>
<dbReference type="InterPro" id="IPR013766">
    <property type="entry name" value="Thioredoxin_domain"/>
</dbReference>
<keyword evidence="4" id="KW-1015">Disulfide bond</keyword>
<dbReference type="InterPro" id="IPR017937">
    <property type="entry name" value="Thioredoxin_CS"/>
</dbReference>
<dbReference type="PANTHER" id="PTHR42852:SF6">
    <property type="entry name" value="THIOL:DISULFIDE INTERCHANGE PROTEIN DSBE"/>
    <property type="match status" value="1"/>
</dbReference>
<dbReference type="PROSITE" id="PS00194">
    <property type="entry name" value="THIOREDOXIN_1"/>
    <property type="match status" value="1"/>
</dbReference>
<proteinExistence type="predicted"/>
<keyword evidence="9" id="KW-1185">Reference proteome</keyword>
<dbReference type="CDD" id="cd02966">
    <property type="entry name" value="TlpA_like_family"/>
    <property type="match status" value="1"/>
</dbReference>
<dbReference type="InterPro" id="IPR036249">
    <property type="entry name" value="Thioredoxin-like_sf"/>
</dbReference>
<reference evidence="9" key="1">
    <citation type="journal article" date="2019" name="Int. J. Syst. Evol. Microbiol.">
        <title>The Global Catalogue of Microorganisms (GCM) 10K type strain sequencing project: providing services to taxonomists for standard genome sequencing and annotation.</title>
        <authorList>
            <consortium name="The Broad Institute Genomics Platform"/>
            <consortium name="The Broad Institute Genome Sequencing Center for Infectious Disease"/>
            <person name="Wu L."/>
            <person name="Ma J."/>
        </authorList>
    </citation>
    <scope>NUCLEOTIDE SEQUENCE [LARGE SCALE GENOMIC DNA]</scope>
    <source>
        <strain evidence="9">JCM 18959</strain>
    </source>
</reference>
<feature type="domain" description="Thioredoxin" evidence="7">
    <location>
        <begin position="61"/>
        <end position="207"/>
    </location>
</feature>
<organism evidence="8 9">
    <name type="scientific">Microbacterium yannicii</name>
    <dbReference type="NCBI Taxonomy" id="671622"/>
    <lineage>
        <taxon>Bacteria</taxon>
        <taxon>Bacillati</taxon>
        <taxon>Actinomycetota</taxon>
        <taxon>Actinomycetes</taxon>
        <taxon>Micrococcales</taxon>
        <taxon>Microbacteriaceae</taxon>
        <taxon>Microbacterium</taxon>
    </lineage>
</organism>
<comment type="subcellular location">
    <subcellularLocation>
        <location evidence="1">Cell envelope</location>
    </subcellularLocation>
</comment>
<name>A0ABP9M484_9MICO</name>
<evidence type="ECO:0000256" key="6">
    <source>
        <dbReference type="SAM" id="SignalP"/>
    </source>
</evidence>
<dbReference type="Pfam" id="PF00578">
    <property type="entry name" value="AhpC-TSA"/>
    <property type="match status" value="1"/>
</dbReference>
<dbReference type="EMBL" id="BAABKZ010000001">
    <property type="protein sequence ID" value="GAA5088964.1"/>
    <property type="molecule type" value="Genomic_DNA"/>
</dbReference>
<keyword evidence="3" id="KW-0812">Transmembrane</keyword>
<accession>A0ABP9M484</accession>